<reference evidence="1" key="1">
    <citation type="submission" date="2020-10" db="EMBL/GenBank/DDBJ databases">
        <authorList>
            <person name="Kusch S."/>
        </authorList>
    </citation>
    <scope>NUCLEOTIDE SEQUENCE</scope>
    <source>
        <strain evidence="1">SwB9</strain>
    </source>
</reference>
<gene>
    <name evidence="1" type="ORF">SCLTRI_LOCUS8342</name>
</gene>
<dbReference type="AlphaFoldDB" id="A0A8H2W0A9"/>
<organism evidence="1 2">
    <name type="scientific">Sclerotinia trifoliorum</name>
    <dbReference type="NCBI Taxonomy" id="28548"/>
    <lineage>
        <taxon>Eukaryota</taxon>
        <taxon>Fungi</taxon>
        <taxon>Dikarya</taxon>
        <taxon>Ascomycota</taxon>
        <taxon>Pezizomycotina</taxon>
        <taxon>Leotiomycetes</taxon>
        <taxon>Helotiales</taxon>
        <taxon>Sclerotiniaceae</taxon>
        <taxon>Sclerotinia</taxon>
    </lineage>
</organism>
<sequence>MNAPDHLFVVKSWFRCQRSNIGDFNAFLLHDVCLQTLQAMLKLEIPSGALFSFCQALANDYQKQDSSSRSDMFRNLARFDVLSPTFGTLAASGNIPNLTNNHHESRLDKLPLDSSSFISFSIPSLETSSFIYTIHLGKENHSTRHKKLVAWIQKLDDLACILKVRLSYLSSFEVPPGITCVSHSEQRFLLGYQQITIFIPSTITDFNVYFVSIHGKRYISGLEGIPCSTQISIGACFGITHRISFSSNKSDLGFVADSLRIRSIRFGKSGWSSEVPSNLDCFEGLSINNDNELALKFRHITGNTILI</sequence>
<protein>
    <submittedName>
        <fullName evidence="1">A244abed-1581-43f4-a732-93147350d3ef</fullName>
    </submittedName>
</protein>
<accession>A0A8H2W0A9</accession>
<evidence type="ECO:0000313" key="1">
    <source>
        <dbReference type="EMBL" id="CAD6448550.1"/>
    </source>
</evidence>
<dbReference type="OrthoDB" id="4507445at2759"/>
<dbReference type="EMBL" id="CAJHIA010000032">
    <property type="protein sequence ID" value="CAD6448550.1"/>
    <property type="molecule type" value="Genomic_DNA"/>
</dbReference>
<evidence type="ECO:0000313" key="2">
    <source>
        <dbReference type="Proteomes" id="UP000624404"/>
    </source>
</evidence>
<keyword evidence="2" id="KW-1185">Reference proteome</keyword>
<proteinExistence type="predicted"/>
<dbReference type="Proteomes" id="UP000624404">
    <property type="component" value="Unassembled WGS sequence"/>
</dbReference>
<comment type="caution">
    <text evidence="1">The sequence shown here is derived from an EMBL/GenBank/DDBJ whole genome shotgun (WGS) entry which is preliminary data.</text>
</comment>
<name>A0A8H2W0A9_9HELO</name>